<dbReference type="AlphaFoldDB" id="A0A1H6FNX4"/>
<evidence type="ECO:0000313" key="3">
    <source>
        <dbReference type="EMBL" id="SEH12586.1"/>
    </source>
</evidence>
<dbReference type="InterPro" id="IPR009057">
    <property type="entry name" value="Homeodomain-like_sf"/>
</dbReference>
<dbReference type="Pfam" id="PF18598">
    <property type="entry name" value="TetR_C_36"/>
    <property type="match status" value="1"/>
</dbReference>
<dbReference type="SUPFAM" id="SSF46689">
    <property type="entry name" value="Homeodomain-like"/>
    <property type="match status" value="1"/>
</dbReference>
<evidence type="ECO:0000256" key="1">
    <source>
        <dbReference type="SAM" id="MobiDB-lite"/>
    </source>
</evidence>
<dbReference type="STRING" id="29539.SAMN02745716_1139"/>
<gene>
    <name evidence="3" type="ORF">SAMN02745716_1139</name>
</gene>
<feature type="region of interest" description="Disordered" evidence="1">
    <location>
        <begin position="1"/>
        <end position="28"/>
    </location>
</feature>
<reference evidence="4" key="1">
    <citation type="submission" date="2016-10" db="EMBL/GenBank/DDBJ databases">
        <authorList>
            <person name="Varghese N."/>
            <person name="Submissions S."/>
        </authorList>
    </citation>
    <scope>NUCLEOTIDE SEQUENCE [LARGE SCALE GENOMIC DNA]</scope>
    <source>
        <strain evidence="4">ATCC 35263</strain>
    </source>
</reference>
<name>A0A1H6FNX4_THEAL</name>
<feature type="compositionally biased region" description="Basic and acidic residues" evidence="1">
    <location>
        <begin position="1"/>
        <end position="11"/>
    </location>
</feature>
<sequence length="222" mass="24910">MDEREDAKRDAGGPGETHPISSAPPPTPAYQAWLAGSRSRQAQAFEVARRWYLAGRRLEMLALAEELGVSRPTLYRWAGSREQLLADVIWSFADELFRTAAERAPGSGAERIVEVVRRFTYWVAEAEPLRRFLEADAERALRILTRRHGGVQGRLVEAYERLLREEVERSELALPLAPSLFAYVIVRVGEAFLYNDAIAALEPDIESLLAVIRVLLAVEPDA</sequence>
<dbReference type="OrthoDB" id="158903at2"/>
<dbReference type="Proteomes" id="UP000222056">
    <property type="component" value="Unassembled WGS sequence"/>
</dbReference>
<protein>
    <submittedName>
        <fullName evidence="3">Transcriptional regulator, TetR family</fullName>
    </submittedName>
</protein>
<dbReference type="Gene3D" id="1.10.357.10">
    <property type="entry name" value="Tetracycline Repressor, domain 2"/>
    <property type="match status" value="1"/>
</dbReference>
<dbReference type="EMBL" id="FNWJ01000001">
    <property type="protein sequence ID" value="SEH12586.1"/>
    <property type="molecule type" value="Genomic_DNA"/>
</dbReference>
<accession>A0A1H6FNX4</accession>
<keyword evidence="4" id="KW-1185">Reference proteome</keyword>
<dbReference type="InterPro" id="IPR041485">
    <property type="entry name" value="TetR_C_36"/>
</dbReference>
<proteinExistence type="predicted"/>
<evidence type="ECO:0000259" key="2">
    <source>
        <dbReference type="Pfam" id="PF18598"/>
    </source>
</evidence>
<feature type="domain" description="QsdR TetR regulatory C-terminal" evidence="2">
    <location>
        <begin position="107"/>
        <end position="216"/>
    </location>
</feature>
<organism evidence="3 4">
    <name type="scientific">Thermoleophilum album</name>
    <dbReference type="NCBI Taxonomy" id="29539"/>
    <lineage>
        <taxon>Bacteria</taxon>
        <taxon>Bacillati</taxon>
        <taxon>Actinomycetota</taxon>
        <taxon>Thermoleophilia</taxon>
        <taxon>Thermoleophilales</taxon>
        <taxon>Thermoleophilaceae</taxon>
        <taxon>Thermoleophilum</taxon>
    </lineage>
</organism>
<dbReference type="RefSeq" id="WP_093116999.1">
    <property type="nucleotide sequence ID" value="NZ_FNWJ01000001.1"/>
</dbReference>
<evidence type="ECO:0000313" key="4">
    <source>
        <dbReference type="Proteomes" id="UP000222056"/>
    </source>
</evidence>